<feature type="domain" description="Amine oxidase" evidence="4">
    <location>
        <begin position="15"/>
        <end position="502"/>
    </location>
</feature>
<dbReference type="SUPFAM" id="SSF51905">
    <property type="entry name" value="FAD/NAD(P)-binding domain"/>
    <property type="match status" value="1"/>
</dbReference>
<organism evidence="5 6">
    <name type="scientific">Deinobacterium chartae</name>
    <dbReference type="NCBI Taxonomy" id="521158"/>
    <lineage>
        <taxon>Bacteria</taxon>
        <taxon>Thermotogati</taxon>
        <taxon>Deinococcota</taxon>
        <taxon>Deinococci</taxon>
        <taxon>Deinococcales</taxon>
        <taxon>Deinococcaceae</taxon>
        <taxon>Deinobacterium</taxon>
    </lineage>
</organism>
<dbReference type="InterPro" id="IPR002937">
    <property type="entry name" value="Amino_oxidase"/>
</dbReference>
<dbReference type="Pfam" id="PF01593">
    <property type="entry name" value="Amino_oxidase"/>
    <property type="match status" value="1"/>
</dbReference>
<dbReference type="PANTHER" id="PTHR10668:SF103">
    <property type="entry name" value="PYRIDINE NUCLEOTIDE-DISULFIDE OXIDOREDUCTASE DOMAIN-CONTAINING PROTEIN 2"/>
    <property type="match status" value="1"/>
</dbReference>
<evidence type="ECO:0000313" key="6">
    <source>
        <dbReference type="Proteomes" id="UP000569951"/>
    </source>
</evidence>
<evidence type="ECO:0000256" key="2">
    <source>
        <dbReference type="ARBA" id="ARBA00038825"/>
    </source>
</evidence>
<evidence type="ECO:0000313" key="5">
    <source>
        <dbReference type="EMBL" id="MBB6098254.1"/>
    </source>
</evidence>
<dbReference type="GO" id="GO:0016491">
    <property type="term" value="F:oxidoreductase activity"/>
    <property type="evidence" value="ECO:0007669"/>
    <property type="project" value="InterPro"/>
</dbReference>
<comment type="function">
    <text evidence="1">Probable oxidoreductase that may play a role as regulator of mitochondrial function.</text>
</comment>
<sequence length="522" mass="57527">MDYDVVVIGAGHNALITAAYAARAGYRVGVFERRSIAGGAVATEERVPGYRFDLGGSAHILIRMTPVVQELELHRFGLEYLELDPLFHASDGDHPWFVWRSVQRTADDLEDRFPGQGEAYARFVNDWLPFARAVNETFLNAPSPLELGRRLIWGSGMRKDWHNRLGQILRPYGDAAAEYFREERVRAPLVWMAAQSGPPPSEPMSAPFLLWHPLYHEGGVARPRGGSGGLTQALVRAIEAYGGQVHLDAPAARVLLEGARAVGVELASGERYTARAVVSGTHVLTTAALLPEERVPPGARRVRTGNGFGMVLRLALSRPLRYRNHVEPASRVGLGLLIRNEQQLSRAYGEYLSGEPTRDPPIIAMSFSAVDPSLAPPGGEVLWLWAQYFPYRLARGSWPEREAEARENILGAFEHYAPGTRASIVGELVQSPLWLERELGLYRGNVMHLEMSTDQMFALRPFLGAGEYRWPGLRGLYLTGASTHPGGGIMGASGRNAARVLLKDLARRPLAALGDALRRRRG</sequence>
<evidence type="ECO:0000256" key="1">
    <source>
        <dbReference type="ARBA" id="ARBA00037217"/>
    </source>
</evidence>
<dbReference type="Proteomes" id="UP000569951">
    <property type="component" value="Unassembled WGS sequence"/>
</dbReference>
<proteinExistence type="predicted"/>
<evidence type="ECO:0000256" key="3">
    <source>
        <dbReference type="ARBA" id="ARBA00040298"/>
    </source>
</evidence>
<gene>
    <name evidence="5" type="ORF">HNR42_001679</name>
</gene>
<dbReference type="EMBL" id="JACHHG010000005">
    <property type="protein sequence ID" value="MBB6098254.1"/>
    <property type="molecule type" value="Genomic_DNA"/>
</dbReference>
<evidence type="ECO:0000259" key="4">
    <source>
        <dbReference type="Pfam" id="PF01593"/>
    </source>
</evidence>
<dbReference type="InterPro" id="IPR036188">
    <property type="entry name" value="FAD/NAD-bd_sf"/>
</dbReference>
<dbReference type="AlphaFoldDB" id="A0A841HZY7"/>
<accession>A0A841HZY7</accession>
<comment type="subunit">
    <text evidence="2">Interacts with COX5B; this interaction may contribute to localize PYROXD2 to the inner face of the inner mitochondrial membrane.</text>
</comment>
<dbReference type="GO" id="GO:0005829">
    <property type="term" value="C:cytosol"/>
    <property type="evidence" value="ECO:0007669"/>
    <property type="project" value="TreeGrafter"/>
</dbReference>
<protein>
    <recommendedName>
        <fullName evidence="3">Pyridine nucleotide-disulfide oxidoreductase domain-containing protein 2</fullName>
    </recommendedName>
</protein>
<name>A0A841HZY7_9DEIO</name>
<comment type="caution">
    <text evidence="5">The sequence shown here is derived from an EMBL/GenBank/DDBJ whole genome shotgun (WGS) entry which is preliminary data.</text>
</comment>
<dbReference type="PANTHER" id="PTHR10668">
    <property type="entry name" value="PHYTOENE DEHYDROGENASE"/>
    <property type="match status" value="1"/>
</dbReference>
<dbReference type="RefSeq" id="WP_221277000.1">
    <property type="nucleotide sequence ID" value="NZ_JACHHG010000005.1"/>
</dbReference>
<dbReference type="Gene3D" id="3.50.50.60">
    <property type="entry name" value="FAD/NAD(P)-binding domain"/>
    <property type="match status" value="2"/>
</dbReference>
<reference evidence="5 6" key="1">
    <citation type="submission" date="2020-08" db="EMBL/GenBank/DDBJ databases">
        <title>Genomic Encyclopedia of Type Strains, Phase IV (KMG-IV): sequencing the most valuable type-strain genomes for metagenomic binning, comparative biology and taxonomic classification.</title>
        <authorList>
            <person name="Goeker M."/>
        </authorList>
    </citation>
    <scope>NUCLEOTIDE SEQUENCE [LARGE SCALE GENOMIC DNA]</scope>
    <source>
        <strain evidence="5 6">DSM 21458</strain>
    </source>
</reference>
<keyword evidence="6" id="KW-1185">Reference proteome</keyword>